<keyword evidence="3" id="KW-1185">Reference proteome</keyword>
<feature type="compositionally biased region" description="Polar residues" evidence="1">
    <location>
        <begin position="151"/>
        <end position="160"/>
    </location>
</feature>
<dbReference type="AlphaFoldDB" id="A0AAD7WTK9"/>
<feature type="region of interest" description="Disordered" evidence="1">
    <location>
        <begin position="112"/>
        <end position="133"/>
    </location>
</feature>
<protein>
    <submittedName>
        <fullName evidence="2">Uncharacterized protein</fullName>
    </submittedName>
</protein>
<evidence type="ECO:0000256" key="1">
    <source>
        <dbReference type="SAM" id="MobiDB-lite"/>
    </source>
</evidence>
<evidence type="ECO:0000313" key="3">
    <source>
        <dbReference type="Proteomes" id="UP001221898"/>
    </source>
</evidence>
<feature type="region of interest" description="Disordered" evidence="1">
    <location>
        <begin position="151"/>
        <end position="175"/>
    </location>
</feature>
<name>A0AAD7WTK9_9TELE</name>
<dbReference type="Proteomes" id="UP001221898">
    <property type="component" value="Unassembled WGS sequence"/>
</dbReference>
<sequence length="216" mass="23756">MMEGEERRSSAAVLCAHARALDLRRRRRLRGHSQSRGFCHSLGFSAVPGLLMTVMRSPVPPGLAPTPSPPRRLPRQVLLFWLVTPSTVFPVAGEAHGPRVTDFHRCERWQSGPGPVGGEDGPAGSAGHCGTHTRTSSYAVQSEQPFSLLRTTGSARSPCTRQPGLRRRLSSRPQRRLCLQRPRPGDERERAAMSPRRSVRLRLHAGAMATARPVRA</sequence>
<comment type="caution">
    <text evidence="2">The sequence shown here is derived from an EMBL/GenBank/DDBJ whole genome shotgun (WGS) entry which is preliminary data.</text>
</comment>
<dbReference type="EMBL" id="JAINUG010000032">
    <property type="protein sequence ID" value="KAJ8408986.1"/>
    <property type="molecule type" value="Genomic_DNA"/>
</dbReference>
<gene>
    <name evidence="2" type="ORF">AAFF_G00240070</name>
</gene>
<feature type="compositionally biased region" description="Basic residues" evidence="1">
    <location>
        <begin position="164"/>
        <end position="175"/>
    </location>
</feature>
<proteinExistence type="predicted"/>
<organism evidence="2 3">
    <name type="scientific">Aldrovandia affinis</name>
    <dbReference type="NCBI Taxonomy" id="143900"/>
    <lineage>
        <taxon>Eukaryota</taxon>
        <taxon>Metazoa</taxon>
        <taxon>Chordata</taxon>
        <taxon>Craniata</taxon>
        <taxon>Vertebrata</taxon>
        <taxon>Euteleostomi</taxon>
        <taxon>Actinopterygii</taxon>
        <taxon>Neopterygii</taxon>
        <taxon>Teleostei</taxon>
        <taxon>Notacanthiformes</taxon>
        <taxon>Halosauridae</taxon>
        <taxon>Aldrovandia</taxon>
    </lineage>
</organism>
<evidence type="ECO:0000313" key="2">
    <source>
        <dbReference type="EMBL" id="KAJ8408986.1"/>
    </source>
</evidence>
<reference evidence="2" key="1">
    <citation type="journal article" date="2023" name="Science">
        <title>Genome structures resolve the early diversification of teleost fishes.</title>
        <authorList>
            <person name="Parey E."/>
            <person name="Louis A."/>
            <person name="Montfort J."/>
            <person name="Bouchez O."/>
            <person name="Roques C."/>
            <person name="Iampietro C."/>
            <person name="Lluch J."/>
            <person name="Castinel A."/>
            <person name="Donnadieu C."/>
            <person name="Desvignes T."/>
            <person name="Floi Bucao C."/>
            <person name="Jouanno E."/>
            <person name="Wen M."/>
            <person name="Mejri S."/>
            <person name="Dirks R."/>
            <person name="Jansen H."/>
            <person name="Henkel C."/>
            <person name="Chen W.J."/>
            <person name="Zahm M."/>
            <person name="Cabau C."/>
            <person name="Klopp C."/>
            <person name="Thompson A.W."/>
            <person name="Robinson-Rechavi M."/>
            <person name="Braasch I."/>
            <person name="Lecointre G."/>
            <person name="Bobe J."/>
            <person name="Postlethwait J.H."/>
            <person name="Berthelot C."/>
            <person name="Roest Crollius H."/>
            <person name="Guiguen Y."/>
        </authorList>
    </citation>
    <scope>NUCLEOTIDE SEQUENCE</scope>
    <source>
        <strain evidence="2">NC1722</strain>
    </source>
</reference>
<accession>A0AAD7WTK9</accession>